<evidence type="ECO:0000313" key="3">
    <source>
        <dbReference type="EMBL" id="MBA5685911.1"/>
    </source>
</evidence>
<name>A0A7W2F6B7_9BURK</name>
<dbReference type="Pfam" id="PF16036">
    <property type="entry name" value="Chalcone_3"/>
    <property type="match status" value="1"/>
</dbReference>
<keyword evidence="3" id="KW-0413">Isomerase</keyword>
<dbReference type="PROSITE" id="PS51318">
    <property type="entry name" value="TAT"/>
    <property type="match status" value="1"/>
</dbReference>
<dbReference type="PANTHER" id="PTHR47698:SF2">
    <property type="entry name" value="FATTY-ACID-BINDING PROTEIN 3, CHLOROPLASTIC"/>
    <property type="match status" value="1"/>
</dbReference>
<dbReference type="InterPro" id="IPR016088">
    <property type="entry name" value="Chalcone_isomerase_3-sand"/>
</dbReference>
<gene>
    <name evidence="3" type="ORF">H3H39_02445</name>
</gene>
<dbReference type="InterPro" id="IPR036298">
    <property type="entry name" value="Chalcone_isomerase_sf"/>
</dbReference>
<proteinExistence type="predicted"/>
<dbReference type="InterPro" id="IPR006311">
    <property type="entry name" value="TAT_signal"/>
</dbReference>
<dbReference type="EMBL" id="JACEZU010000001">
    <property type="protein sequence ID" value="MBA5685911.1"/>
    <property type="molecule type" value="Genomic_DNA"/>
</dbReference>
<dbReference type="AlphaFoldDB" id="A0A7W2F6B7"/>
<evidence type="ECO:0000313" key="4">
    <source>
        <dbReference type="Proteomes" id="UP000573499"/>
    </source>
</evidence>
<reference evidence="3 4" key="1">
    <citation type="submission" date="2020-07" db="EMBL/GenBank/DDBJ databases">
        <title>Novel species isolated from subtropical streams in China.</title>
        <authorList>
            <person name="Lu H."/>
        </authorList>
    </citation>
    <scope>NUCLEOTIDE SEQUENCE [LARGE SCALE GENOMIC DNA]</scope>
    <source>
        <strain evidence="3 4">LX47W</strain>
    </source>
</reference>
<evidence type="ECO:0000259" key="2">
    <source>
        <dbReference type="Pfam" id="PF16036"/>
    </source>
</evidence>
<keyword evidence="4" id="KW-1185">Reference proteome</keyword>
<accession>A0A7W2F6B7</accession>
<feature type="signal peptide" evidence="1">
    <location>
        <begin position="1"/>
        <end position="27"/>
    </location>
</feature>
<dbReference type="GO" id="GO:0016872">
    <property type="term" value="F:intramolecular lyase activity"/>
    <property type="evidence" value="ECO:0007669"/>
    <property type="project" value="InterPro"/>
</dbReference>
<keyword evidence="1" id="KW-0732">Signal</keyword>
<protein>
    <submittedName>
        <fullName evidence="3">Chalcone isomerase family protein</fullName>
    </submittedName>
</protein>
<evidence type="ECO:0000256" key="1">
    <source>
        <dbReference type="SAM" id="SignalP"/>
    </source>
</evidence>
<dbReference type="SUPFAM" id="SSF54626">
    <property type="entry name" value="Chalcone isomerase"/>
    <property type="match status" value="1"/>
</dbReference>
<dbReference type="RefSeq" id="WP_182151656.1">
    <property type="nucleotide sequence ID" value="NZ_JACEZU010000001.1"/>
</dbReference>
<dbReference type="Gene3D" id="3.50.70.10">
    <property type="match status" value="1"/>
</dbReference>
<dbReference type="InterPro" id="IPR016087">
    <property type="entry name" value="Chalcone_isomerase"/>
</dbReference>
<sequence>MTNRRTTLKSLLAAAMLASSFSLPAVAATEVAGIKFDDNVTLAGKELKLNGAGLRTKVIFKVYALGLYLPEKKSTVADILALQGPRRVSIVMMRDLSSEDFGEAFMAGLKANSTDAERTKVLSQTMKFGEIFAQIPALKKGDVLALDWTPGEGTQCQLNGKKLGEALPDLAFYNAVLRIWLGEKPVDSSLKPHLLGAAK</sequence>
<dbReference type="PANTHER" id="PTHR47698">
    <property type="entry name" value="FATTY-ACID-BINDING PROTEIN 3, CHLOROPLASTIC"/>
    <property type="match status" value="1"/>
</dbReference>
<feature type="chain" id="PRO_5030517785" evidence="1">
    <location>
        <begin position="28"/>
        <end position="199"/>
    </location>
</feature>
<feature type="domain" description="Chalcone isomerase" evidence="2">
    <location>
        <begin position="28"/>
        <end position="196"/>
    </location>
</feature>
<dbReference type="Proteomes" id="UP000573499">
    <property type="component" value="Unassembled WGS sequence"/>
</dbReference>
<comment type="caution">
    <text evidence="3">The sequence shown here is derived from an EMBL/GenBank/DDBJ whole genome shotgun (WGS) entry which is preliminary data.</text>
</comment>
<organism evidence="3 4">
    <name type="scientific">Rugamonas apoptosis</name>
    <dbReference type="NCBI Taxonomy" id="2758570"/>
    <lineage>
        <taxon>Bacteria</taxon>
        <taxon>Pseudomonadati</taxon>
        <taxon>Pseudomonadota</taxon>
        <taxon>Betaproteobacteria</taxon>
        <taxon>Burkholderiales</taxon>
        <taxon>Oxalobacteraceae</taxon>
        <taxon>Telluria group</taxon>
        <taxon>Rugamonas</taxon>
    </lineage>
</organism>